<protein>
    <submittedName>
        <fullName evidence="1">Uncharacterized protein</fullName>
    </submittedName>
</protein>
<dbReference type="EMBL" id="BK015105">
    <property type="protein sequence ID" value="DAD91178.1"/>
    <property type="molecule type" value="Genomic_DNA"/>
</dbReference>
<sequence>MVIFNSLLPLLPAEGALRAEGDGVFASKNIDWIPFGYGLDMVLDRVEKKYFFNNSIGWVALDTVDTVNSNSYAREELIHTCLTDKEQVEKISRASFNRNNYIHYIQIRKIINKSNNYKNTTISKTVP</sequence>
<name>A0A8S5NAA9_9CAUD</name>
<proteinExistence type="predicted"/>
<reference evidence="1" key="1">
    <citation type="journal article" date="2021" name="Proc. Natl. Acad. Sci. U.S.A.">
        <title>A Catalog of Tens of Thousands of Viruses from Human Metagenomes Reveals Hidden Associations with Chronic Diseases.</title>
        <authorList>
            <person name="Tisza M.J."/>
            <person name="Buck C.B."/>
        </authorList>
    </citation>
    <scope>NUCLEOTIDE SEQUENCE</scope>
    <source>
        <strain evidence="1">CtHaT25</strain>
    </source>
</reference>
<organism evidence="1">
    <name type="scientific">Myoviridae sp. ctHaT25</name>
    <dbReference type="NCBI Taxonomy" id="2826635"/>
    <lineage>
        <taxon>Viruses</taxon>
        <taxon>Duplodnaviria</taxon>
        <taxon>Heunggongvirae</taxon>
        <taxon>Uroviricota</taxon>
        <taxon>Caudoviricetes</taxon>
    </lineage>
</organism>
<accession>A0A8S5NAA9</accession>
<evidence type="ECO:0000313" key="1">
    <source>
        <dbReference type="EMBL" id="DAD91178.1"/>
    </source>
</evidence>